<gene>
    <name evidence="1" type="ordered locus">MTR_2g027820</name>
</gene>
<evidence type="ECO:0000313" key="2">
    <source>
        <dbReference type="EnsemblPlants" id="AES64620"/>
    </source>
</evidence>
<protein>
    <recommendedName>
        <fullName evidence="4">F-box protein interaction domain protein</fullName>
    </recommendedName>
</protein>
<dbReference type="Proteomes" id="UP000002051">
    <property type="component" value="Chromosome 2"/>
</dbReference>
<dbReference type="PANTHER" id="PTHR31672:SF13">
    <property type="entry name" value="F-BOX PROTEIN CPR30-LIKE"/>
    <property type="match status" value="1"/>
</dbReference>
<evidence type="ECO:0008006" key="4">
    <source>
        <dbReference type="Google" id="ProtNLM"/>
    </source>
</evidence>
<name>G7ISN8_MEDTR</name>
<reference evidence="1 3" key="2">
    <citation type="journal article" date="2014" name="BMC Genomics">
        <title>An improved genome release (version Mt4.0) for the model legume Medicago truncatula.</title>
        <authorList>
            <person name="Tang H."/>
            <person name="Krishnakumar V."/>
            <person name="Bidwell S."/>
            <person name="Rosen B."/>
            <person name="Chan A."/>
            <person name="Zhou S."/>
            <person name="Gentzbittel L."/>
            <person name="Childs K.L."/>
            <person name="Yandell M."/>
            <person name="Gundlach H."/>
            <person name="Mayer K.F."/>
            <person name="Schwartz D.C."/>
            <person name="Town C.D."/>
        </authorList>
    </citation>
    <scope>GENOME REANNOTATION</scope>
    <source>
        <strain evidence="2 3">cv. Jemalong A17</strain>
    </source>
</reference>
<dbReference type="PANTHER" id="PTHR31672">
    <property type="entry name" value="BNACNNG10540D PROTEIN"/>
    <property type="match status" value="1"/>
</dbReference>
<evidence type="ECO:0000313" key="1">
    <source>
        <dbReference type="EMBL" id="AES64620.1"/>
    </source>
</evidence>
<evidence type="ECO:0000313" key="3">
    <source>
        <dbReference type="Proteomes" id="UP000002051"/>
    </source>
</evidence>
<keyword evidence="3" id="KW-1185">Reference proteome</keyword>
<organism evidence="1 3">
    <name type="scientific">Medicago truncatula</name>
    <name type="common">Barrel medic</name>
    <name type="synonym">Medicago tribuloides</name>
    <dbReference type="NCBI Taxonomy" id="3880"/>
    <lineage>
        <taxon>Eukaryota</taxon>
        <taxon>Viridiplantae</taxon>
        <taxon>Streptophyta</taxon>
        <taxon>Embryophyta</taxon>
        <taxon>Tracheophyta</taxon>
        <taxon>Spermatophyta</taxon>
        <taxon>Magnoliopsida</taxon>
        <taxon>eudicotyledons</taxon>
        <taxon>Gunneridae</taxon>
        <taxon>Pentapetalae</taxon>
        <taxon>rosids</taxon>
        <taxon>fabids</taxon>
        <taxon>Fabales</taxon>
        <taxon>Fabaceae</taxon>
        <taxon>Papilionoideae</taxon>
        <taxon>50 kb inversion clade</taxon>
        <taxon>NPAAA clade</taxon>
        <taxon>Hologalegina</taxon>
        <taxon>IRL clade</taxon>
        <taxon>Trifolieae</taxon>
        <taxon>Medicago</taxon>
    </lineage>
</organism>
<dbReference type="AlphaFoldDB" id="G7ISN8"/>
<sequence>MRLKCVSKSWKTLNSNSFFINLHLQRSIRKPQLALVYYTDKPYTESVLPTSLSCLLESSSITLTEDPYYQLKDKNCHVVVGSCNGLLCLLGHSCKLKQRWWWPYMKKIQRFTENYNLLNHSHLNNEVHLSGSINWLTLHNYQRYCYNCKYISVEQFIIISLDLHTETYKELRPPQGFDEVPLIKPTLGVLMDFLCFFNVVKKTHFVIWKMTEYGVEESWTQLVKINLQIIGHKLEKRFTSWWVPLHVDKNCDTMILANCFEDILVVYNLRDDSVESVRITNGKYRLHGQHIKNYVESLVLGH</sequence>
<dbReference type="EnsemblPlants" id="AES64620">
    <property type="protein sequence ID" value="AES64620"/>
    <property type="gene ID" value="MTR_2g027820"/>
</dbReference>
<reference evidence="2" key="3">
    <citation type="submission" date="2015-04" db="UniProtKB">
        <authorList>
            <consortium name="EnsemblPlants"/>
        </authorList>
    </citation>
    <scope>IDENTIFICATION</scope>
    <source>
        <strain evidence="2">cv. Jemalong A17</strain>
    </source>
</reference>
<proteinExistence type="predicted"/>
<reference evidence="1 3" key="1">
    <citation type="journal article" date="2011" name="Nature">
        <title>The Medicago genome provides insight into the evolution of rhizobial symbioses.</title>
        <authorList>
            <person name="Young N.D."/>
            <person name="Debelle F."/>
            <person name="Oldroyd G.E."/>
            <person name="Geurts R."/>
            <person name="Cannon S.B."/>
            <person name="Udvardi M.K."/>
            <person name="Benedito V.A."/>
            <person name="Mayer K.F."/>
            <person name="Gouzy J."/>
            <person name="Schoof H."/>
            <person name="Van de Peer Y."/>
            <person name="Proost S."/>
            <person name="Cook D.R."/>
            <person name="Meyers B.C."/>
            <person name="Spannagl M."/>
            <person name="Cheung F."/>
            <person name="De Mita S."/>
            <person name="Krishnakumar V."/>
            <person name="Gundlach H."/>
            <person name="Zhou S."/>
            <person name="Mudge J."/>
            <person name="Bharti A.K."/>
            <person name="Murray J.D."/>
            <person name="Naoumkina M.A."/>
            <person name="Rosen B."/>
            <person name="Silverstein K.A."/>
            <person name="Tang H."/>
            <person name="Rombauts S."/>
            <person name="Zhao P.X."/>
            <person name="Zhou P."/>
            <person name="Barbe V."/>
            <person name="Bardou P."/>
            <person name="Bechner M."/>
            <person name="Bellec A."/>
            <person name="Berger A."/>
            <person name="Berges H."/>
            <person name="Bidwell S."/>
            <person name="Bisseling T."/>
            <person name="Choisne N."/>
            <person name="Couloux A."/>
            <person name="Denny R."/>
            <person name="Deshpande S."/>
            <person name="Dai X."/>
            <person name="Doyle J.J."/>
            <person name="Dudez A.M."/>
            <person name="Farmer A.D."/>
            <person name="Fouteau S."/>
            <person name="Franken C."/>
            <person name="Gibelin C."/>
            <person name="Gish J."/>
            <person name="Goldstein S."/>
            <person name="Gonzalez A.J."/>
            <person name="Green P.J."/>
            <person name="Hallab A."/>
            <person name="Hartog M."/>
            <person name="Hua A."/>
            <person name="Humphray S.J."/>
            <person name="Jeong D.H."/>
            <person name="Jing Y."/>
            <person name="Jocker A."/>
            <person name="Kenton S.M."/>
            <person name="Kim D.J."/>
            <person name="Klee K."/>
            <person name="Lai H."/>
            <person name="Lang C."/>
            <person name="Lin S."/>
            <person name="Macmil S.L."/>
            <person name="Magdelenat G."/>
            <person name="Matthews L."/>
            <person name="McCorrison J."/>
            <person name="Monaghan E.L."/>
            <person name="Mun J.H."/>
            <person name="Najar F.Z."/>
            <person name="Nicholson C."/>
            <person name="Noirot C."/>
            <person name="O'Bleness M."/>
            <person name="Paule C.R."/>
            <person name="Poulain J."/>
            <person name="Prion F."/>
            <person name="Qin B."/>
            <person name="Qu C."/>
            <person name="Retzel E.F."/>
            <person name="Riddle C."/>
            <person name="Sallet E."/>
            <person name="Samain S."/>
            <person name="Samson N."/>
            <person name="Sanders I."/>
            <person name="Saurat O."/>
            <person name="Scarpelli C."/>
            <person name="Schiex T."/>
            <person name="Segurens B."/>
            <person name="Severin A.J."/>
            <person name="Sherrier D.J."/>
            <person name="Shi R."/>
            <person name="Sims S."/>
            <person name="Singer S.R."/>
            <person name="Sinharoy S."/>
            <person name="Sterck L."/>
            <person name="Viollet A."/>
            <person name="Wang B.B."/>
            <person name="Wang K."/>
            <person name="Wang M."/>
            <person name="Wang X."/>
            <person name="Warfsmann J."/>
            <person name="Weissenbach J."/>
            <person name="White D.D."/>
            <person name="White J.D."/>
            <person name="Wiley G.B."/>
            <person name="Wincker P."/>
            <person name="Xing Y."/>
            <person name="Yang L."/>
            <person name="Yao Z."/>
            <person name="Ying F."/>
            <person name="Zhai J."/>
            <person name="Zhou L."/>
            <person name="Zuber A."/>
            <person name="Denarie J."/>
            <person name="Dixon R.A."/>
            <person name="May G.D."/>
            <person name="Schwartz D.C."/>
            <person name="Rogers J."/>
            <person name="Quetier F."/>
            <person name="Town C.D."/>
            <person name="Roe B.A."/>
        </authorList>
    </citation>
    <scope>NUCLEOTIDE SEQUENCE [LARGE SCALE GENOMIC DNA]</scope>
    <source>
        <strain evidence="1">A17</strain>
        <strain evidence="2 3">cv. Jemalong A17</strain>
    </source>
</reference>
<dbReference type="PaxDb" id="3880-AES64620"/>
<dbReference type="EMBL" id="CM001218">
    <property type="protein sequence ID" value="AES64620.1"/>
    <property type="molecule type" value="Genomic_DNA"/>
</dbReference>
<dbReference type="HOGENOM" id="CLU_027176_0_1_1"/>
<dbReference type="InterPro" id="IPR050796">
    <property type="entry name" value="SCF_F-box_component"/>
</dbReference>
<accession>G7ISN8</accession>